<dbReference type="InterPro" id="IPR014718">
    <property type="entry name" value="GH-type_carb-bd"/>
</dbReference>
<dbReference type="GO" id="GO:0006006">
    <property type="term" value="P:glucose metabolic process"/>
    <property type="evidence" value="ECO:0007669"/>
    <property type="project" value="TreeGrafter"/>
</dbReference>
<feature type="region of interest" description="Disordered" evidence="1">
    <location>
        <begin position="1"/>
        <end position="21"/>
    </location>
</feature>
<dbReference type="InterPro" id="IPR011013">
    <property type="entry name" value="Gal_mutarotase_sf_dom"/>
</dbReference>
<protein>
    <submittedName>
        <fullName evidence="2">Aldose 1-epimerase</fullName>
    </submittedName>
</protein>
<evidence type="ECO:0000313" key="3">
    <source>
        <dbReference type="Proteomes" id="UP000199477"/>
    </source>
</evidence>
<dbReference type="GO" id="GO:0030246">
    <property type="term" value="F:carbohydrate binding"/>
    <property type="evidence" value="ECO:0007669"/>
    <property type="project" value="InterPro"/>
</dbReference>
<dbReference type="EMBL" id="FONH01000023">
    <property type="protein sequence ID" value="SFF51586.1"/>
    <property type="molecule type" value="Genomic_DNA"/>
</dbReference>
<dbReference type="SUPFAM" id="SSF74650">
    <property type="entry name" value="Galactose mutarotase-like"/>
    <property type="match status" value="1"/>
</dbReference>
<organism evidence="2 3">
    <name type="scientific">Dyella marensis</name>
    <dbReference type="NCBI Taxonomy" id="500610"/>
    <lineage>
        <taxon>Bacteria</taxon>
        <taxon>Pseudomonadati</taxon>
        <taxon>Pseudomonadota</taxon>
        <taxon>Gammaproteobacteria</taxon>
        <taxon>Lysobacterales</taxon>
        <taxon>Rhodanobacteraceae</taxon>
        <taxon>Dyella</taxon>
    </lineage>
</organism>
<keyword evidence="3" id="KW-1185">Reference proteome</keyword>
<dbReference type="STRING" id="500610.SAMN02799615_03933"/>
<proteinExistence type="predicted"/>
<dbReference type="GO" id="GO:0004034">
    <property type="term" value="F:aldose 1-epimerase activity"/>
    <property type="evidence" value="ECO:0007669"/>
    <property type="project" value="TreeGrafter"/>
</dbReference>
<reference evidence="3" key="1">
    <citation type="submission" date="2016-10" db="EMBL/GenBank/DDBJ databases">
        <authorList>
            <person name="Varghese N."/>
            <person name="Submissions S."/>
        </authorList>
    </citation>
    <scope>NUCLEOTIDE SEQUENCE [LARGE SCALE GENOMIC DNA]</scope>
    <source>
        <strain evidence="3">UNC178MFTsu3.1</strain>
    </source>
</reference>
<dbReference type="PANTHER" id="PTHR10091">
    <property type="entry name" value="ALDOSE-1-EPIMERASE"/>
    <property type="match status" value="1"/>
</dbReference>
<evidence type="ECO:0000256" key="1">
    <source>
        <dbReference type="SAM" id="MobiDB-lite"/>
    </source>
</evidence>
<dbReference type="Gene3D" id="2.70.98.10">
    <property type="match status" value="1"/>
</dbReference>
<dbReference type="PANTHER" id="PTHR10091:SF0">
    <property type="entry name" value="GALACTOSE MUTAROTASE"/>
    <property type="match status" value="1"/>
</dbReference>
<sequence>MPGQDKSRSDQPRAAYGAERDSVGTHEIAVLEDFARGRRVRIARRGATVISLEQTLGAATLDLADGYRDAAELDSRPSSRFAIMVPFANRIDDARYTFDGESHDLQPGVEGPQRAARHGFVRGVDFELAALGADELGARAEFRTSAIRPDVHPGYPFAIDLSISYLLDADGLTLEASMRNVGERAAPCFFGWHPYFRLDHAPVDSWELQIPAGTIVRTDAAYIPLPGAAAHVPMQEEPALDFRRPRPIGVREINHAYAQLRLDEDGRARTHLRDPDSGLGLAVWQESGVMLAFTADTVTRDVRRSVALEPMESWADAFNRADCFDAIRLEPGTERRFRCGVEIELP</sequence>
<dbReference type="RefSeq" id="WP_081804987.1">
    <property type="nucleotide sequence ID" value="NZ_FONH01000023.1"/>
</dbReference>
<gene>
    <name evidence="2" type="ORF">SAMN02799615_03933</name>
</gene>
<dbReference type="GO" id="GO:0033499">
    <property type="term" value="P:galactose catabolic process via UDP-galactose, Leloir pathway"/>
    <property type="evidence" value="ECO:0007669"/>
    <property type="project" value="TreeGrafter"/>
</dbReference>
<accession>A0A1I2JFE2</accession>
<dbReference type="AlphaFoldDB" id="A0A1I2JFE2"/>
<evidence type="ECO:0000313" key="2">
    <source>
        <dbReference type="EMBL" id="SFF51586.1"/>
    </source>
</evidence>
<feature type="compositionally biased region" description="Basic and acidic residues" evidence="1">
    <location>
        <begin position="1"/>
        <end position="11"/>
    </location>
</feature>
<name>A0A1I2JFE2_9GAMM</name>
<dbReference type="Pfam" id="PF01263">
    <property type="entry name" value="Aldose_epim"/>
    <property type="match status" value="1"/>
</dbReference>
<dbReference type="InterPro" id="IPR008183">
    <property type="entry name" value="Aldose_1/G6P_1-epimerase"/>
</dbReference>
<dbReference type="Proteomes" id="UP000199477">
    <property type="component" value="Unassembled WGS sequence"/>
</dbReference>